<evidence type="ECO:0000313" key="2">
    <source>
        <dbReference type="EMBL" id="CAG8823908.1"/>
    </source>
</evidence>
<comment type="caution">
    <text evidence="2">The sequence shown here is derived from an EMBL/GenBank/DDBJ whole genome shotgun (WGS) entry which is preliminary data.</text>
</comment>
<evidence type="ECO:0000313" key="3">
    <source>
        <dbReference type="Proteomes" id="UP000789759"/>
    </source>
</evidence>
<feature type="domain" description="C2H2-type" evidence="1">
    <location>
        <begin position="329"/>
        <end position="351"/>
    </location>
</feature>
<dbReference type="InterPro" id="IPR013087">
    <property type="entry name" value="Znf_C2H2_type"/>
</dbReference>
<dbReference type="PANTHER" id="PTHR31511">
    <property type="entry name" value="PROTEIN CBG23764"/>
    <property type="match status" value="1"/>
</dbReference>
<dbReference type="PROSITE" id="PS00028">
    <property type="entry name" value="ZINC_FINGER_C2H2_1"/>
    <property type="match status" value="1"/>
</dbReference>
<dbReference type="AlphaFoldDB" id="A0A9N9KD23"/>
<reference evidence="2" key="1">
    <citation type="submission" date="2021-06" db="EMBL/GenBank/DDBJ databases">
        <authorList>
            <person name="Kallberg Y."/>
            <person name="Tangrot J."/>
            <person name="Rosling A."/>
        </authorList>
    </citation>
    <scope>NUCLEOTIDE SEQUENCE</scope>
    <source>
        <strain evidence="2">FL966</strain>
    </source>
</reference>
<feature type="non-terminal residue" evidence="2">
    <location>
        <position position="1"/>
    </location>
</feature>
<name>A0A9N9KD23_9GLOM</name>
<organism evidence="2 3">
    <name type="scientific">Cetraspora pellucida</name>
    <dbReference type="NCBI Taxonomy" id="1433469"/>
    <lineage>
        <taxon>Eukaryota</taxon>
        <taxon>Fungi</taxon>
        <taxon>Fungi incertae sedis</taxon>
        <taxon>Mucoromycota</taxon>
        <taxon>Glomeromycotina</taxon>
        <taxon>Glomeromycetes</taxon>
        <taxon>Diversisporales</taxon>
        <taxon>Gigasporaceae</taxon>
        <taxon>Cetraspora</taxon>
    </lineage>
</organism>
<accession>A0A9N9KD23</accession>
<dbReference type="PANTHER" id="PTHR31511:SF12">
    <property type="entry name" value="RHO TERMINATION FACTOR N-TERMINAL DOMAIN-CONTAINING PROTEIN"/>
    <property type="match status" value="1"/>
</dbReference>
<dbReference type="OrthoDB" id="2397273at2759"/>
<keyword evidence="3" id="KW-1185">Reference proteome</keyword>
<sequence length="376" mass="43547">WFDNMKERYNASTNEKWPELARTLLYDYPKRNIITVEGNFGDKPQAVISSPENIKYRFNHYVEDHNKYLEVPYMPQLIANAREQITKVLKAELHKKDRIKTALTAQCIYSGHVSKGKDKLKSPLTIIAYHRSLIHIILTEEDINEHINLFLLEIDNAIDLFIQEESGMNLVRIEMLTIEAYTFQRTTGGSYISTPKKLANTKCTINPDNSDIINPATGKPTDNCLKGALVKLDGIPMPTPICSHIFNKIEEMNSDISINVWEWKEETATSKVVIASKNYKRQYIIDLMALTDIMKSKDKYGQKNHFLWIKNLDRLVYGDTAHHGKRYLCRKCTISWPSEKAFANHFEHCLHLEEATQEVKLSIKDINDFEKFKNYG</sequence>
<dbReference type="EMBL" id="CAJVQA010053604">
    <property type="protein sequence ID" value="CAG8823908.1"/>
    <property type="molecule type" value="Genomic_DNA"/>
</dbReference>
<protein>
    <submittedName>
        <fullName evidence="2">21830_t:CDS:1</fullName>
    </submittedName>
</protein>
<dbReference type="Proteomes" id="UP000789759">
    <property type="component" value="Unassembled WGS sequence"/>
</dbReference>
<evidence type="ECO:0000259" key="1">
    <source>
        <dbReference type="PROSITE" id="PS00028"/>
    </source>
</evidence>
<gene>
    <name evidence="2" type="ORF">CPELLU_LOCUS19945</name>
</gene>
<proteinExistence type="predicted"/>